<dbReference type="PANTHER" id="PTHR40659">
    <property type="entry name" value="NICKEL/COBALT EFFLUX SYSTEM RCNA"/>
    <property type="match status" value="1"/>
</dbReference>
<reference evidence="2" key="2">
    <citation type="submission" date="2021-04" db="EMBL/GenBank/DDBJ databases">
        <title>Isolation and characterization of a novel species of the genus Sulfurimonas.</title>
        <authorList>
            <person name="Fukui M."/>
        </authorList>
    </citation>
    <scope>NUCLEOTIDE SEQUENCE</scope>
    <source>
        <strain evidence="2">H1576</strain>
    </source>
</reference>
<reference evidence="2" key="1">
    <citation type="submission" date="2019-11" db="EMBL/GenBank/DDBJ databases">
        <authorList>
            <person name="Kojima H."/>
        </authorList>
    </citation>
    <scope>NUCLEOTIDE SEQUENCE</scope>
    <source>
        <strain evidence="2">H1576</strain>
    </source>
</reference>
<dbReference type="KEGG" id="saqt:GJV85_07535"/>
<keyword evidence="1" id="KW-0812">Transmembrane</keyword>
<protein>
    <recommendedName>
        <fullName evidence="4">Nickel/cobalt efflux system</fullName>
    </recommendedName>
</protein>
<dbReference type="GO" id="GO:0010045">
    <property type="term" value="P:response to nickel cation"/>
    <property type="evidence" value="ECO:0007669"/>
    <property type="project" value="TreeGrafter"/>
</dbReference>
<feature type="transmembrane region" description="Helical" evidence="1">
    <location>
        <begin position="158"/>
        <end position="181"/>
    </location>
</feature>
<dbReference type="InterPro" id="IPR051224">
    <property type="entry name" value="NiCoT_RcnA"/>
</dbReference>
<dbReference type="GO" id="GO:0046583">
    <property type="term" value="F:monoatomic cation efflux transmembrane transporter activity"/>
    <property type="evidence" value="ECO:0007669"/>
    <property type="project" value="TreeGrafter"/>
</dbReference>
<dbReference type="GO" id="GO:0015099">
    <property type="term" value="F:nickel cation transmembrane transporter activity"/>
    <property type="evidence" value="ECO:0007669"/>
    <property type="project" value="TreeGrafter"/>
</dbReference>
<dbReference type="GO" id="GO:0005886">
    <property type="term" value="C:plasma membrane"/>
    <property type="evidence" value="ECO:0007669"/>
    <property type="project" value="UniProtKB-SubCell"/>
</dbReference>
<evidence type="ECO:0000313" key="2">
    <source>
        <dbReference type="EMBL" id="QSZ41965.1"/>
    </source>
</evidence>
<dbReference type="GO" id="GO:0032025">
    <property type="term" value="P:response to cobalt ion"/>
    <property type="evidence" value="ECO:0007669"/>
    <property type="project" value="TreeGrafter"/>
</dbReference>
<feature type="transmembrane region" description="Helical" evidence="1">
    <location>
        <begin position="125"/>
        <end position="146"/>
    </location>
</feature>
<name>A0A975B0M7_9BACT</name>
<proteinExistence type="predicted"/>
<dbReference type="PANTHER" id="PTHR40659:SF1">
    <property type="entry name" value="NICKEL_COBALT EFFLUX SYSTEM RCNA"/>
    <property type="match status" value="1"/>
</dbReference>
<accession>A0A975B0M7</accession>
<organism evidence="2 3">
    <name type="scientific">Sulfurimonas aquatica</name>
    <dbReference type="NCBI Taxonomy" id="2672570"/>
    <lineage>
        <taxon>Bacteria</taxon>
        <taxon>Pseudomonadati</taxon>
        <taxon>Campylobacterota</taxon>
        <taxon>Epsilonproteobacteria</taxon>
        <taxon>Campylobacterales</taxon>
        <taxon>Sulfurimonadaceae</taxon>
        <taxon>Sulfurimonas</taxon>
    </lineage>
</organism>
<feature type="transmembrane region" description="Helical" evidence="1">
    <location>
        <begin position="38"/>
        <end position="62"/>
    </location>
</feature>
<keyword evidence="1" id="KW-1133">Transmembrane helix</keyword>
<evidence type="ECO:0000256" key="1">
    <source>
        <dbReference type="SAM" id="Phobius"/>
    </source>
</evidence>
<gene>
    <name evidence="2" type="ORF">GJV85_07535</name>
</gene>
<dbReference type="Proteomes" id="UP000671852">
    <property type="component" value="Chromosome"/>
</dbReference>
<keyword evidence="3" id="KW-1185">Reference proteome</keyword>
<keyword evidence="1" id="KW-0472">Membrane</keyword>
<feature type="transmembrane region" description="Helical" evidence="1">
    <location>
        <begin position="193"/>
        <end position="211"/>
    </location>
</feature>
<dbReference type="AlphaFoldDB" id="A0A975B0M7"/>
<evidence type="ECO:0008006" key="4">
    <source>
        <dbReference type="Google" id="ProtNLM"/>
    </source>
</evidence>
<evidence type="ECO:0000313" key="3">
    <source>
        <dbReference type="Proteomes" id="UP000671852"/>
    </source>
</evidence>
<sequence>MELGLMIIFWYGVLHAFAPDHLSVIADFSIGKSMRKTFLITIAFAIGHGLMLFLFAKLFSIIEIPAQLTEYGDIISSMVIISIGLYLIYMALSNRIHLKIHEHNGEKHTHIWFGSEHSHDKKETLSVLSIGALMGIGGVRGMLVTLGMIESSSIDLSVIGVFVLGVSSIFLLFGMVILYVNKRFLTSIKNVRRVFATAGLISLAAGSSMILG</sequence>
<feature type="transmembrane region" description="Helical" evidence="1">
    <location>
        <begin position="6"/>
        <end position="26"/>
    </location>
</feature>
<dbReference type="RefSeq" id="WP_207560783.1">
    <property type="nucleotide sequence ID" value="NZ_CP046072.1"/>
</dbReference>
<feature type="transmembrane region" description="Helical" evidence="1">
    <location>
        <begin position="74"/>
        <end position="92"/>
    </location>
</feature>
<dbReference type="GO" id="GO:0006824">
    <property type="term" value="P:cobalt ion transport"/>
    <property type="evidence" value="ECO:0007669"/>
    <property type="project" value="UniProtKB-KW"/>
</dbReference>
<dbReference type="EMBL" id="CP046072">
    <property type="protein sequence ID" value="QSZ41965.1"/>
    <property type="molecule type" value="Genomic_DNA"/>
</dbReference>